<sequence>MSNRKYSEEFKKNIVKLYKNGNSVKKISENYNIPKSNIIAWSKKFQEIQINNKENITVKEIIDLKKELQKLIEENSILIDLDDIYEKKDIERKVKFISDNKEDYNIKSLCDMLNISVSTYYNYLANKMLDKSNKEKWINQIVKEVYVENKGIYGVNKMYFALRKKGVHIGKKRVQKIMRELRLYPITLKKHSNVNM</sequence>
<feature type="coiled-coil region" evidence="1">
    <location>
        <begin position="61"/>
        <end position="107"/>
    </location>
</feature>
<evidence type="ECO:0000259" key="2">
    <source>
        <dbReference type="Pfam" id="PF13276"/>
    </source>
</evidence>
<dbReference type="InterPro" id="IPR009057">
    <property type="entry name" value="Homeodomain-like_sf"/>
</dbReference>
<dbReference type="Proteomes" id="UP000095488">
    <property type="component" value="Unassembled WGS sequence"/>
</dbReference>
<dbReference type="InterPro" id="IPR002514">
    <property type="entry name" value="Transposase_8"/>
</dbReference>
<dbReference type="InterPro" id="IPR050900">
    <property type="entry name" value="Transposase_IS3/IS150/IS904"/>
</dbReference>
<keyword evidence="4" id="KW-1185">Reference proteome</keyword>
<reference evidence="3 4" key="1">
    <citation type="submission" date="2015-09" db="EMBL/GenBank/DDBJ databases">
        <authorList>
            <consortium name="Pathogen Informatics"/>
        </authorList>
    </citation>
    <scope>NUCLEOTIDE SEQUENCE [LARGE SCALE GENOMIC DNA]</scope>
    <source>
        <strain evidence="3 4">2789STDY5834858</strain>
    </source>
</reference>
<dbReference type="Gene3D" id="1.10.10.10">
    <property type="entry name" value="Winged helix-like DNA-binding domain superfamily/Winged helix DNA-binding domain"/>
    <property type="match status" value="1"/>
</dbReference>
<proteinExistence type="predicted"/>
<evidence type="ECO:0000256" key="1">
    <source>
        <dbReference type="SAM" id="Coils"/>
    </source>
</evidence>
<name>A0ABM9UPP2_SARVE</name>
<dbReference type="PANTHER" id="PTHR46889">
    <property type="entry name" value="TRANSPOSASE INSF FOR INSERTION SEQUENCE IS3B-RELATED"/>
    <property type="match status" value="1"/>
</dbReference>
<dbReference type="InterPro" id="IPR036388">
    <property type="entry name" value="WH-like_DNA-bd_sf"/>
</dbReference>
<dbReference type="PANTHER" id="PTHR46889:SF7">
    <property type="entry name" value="TRANSPOSASE FOR INSERTION SEQUENCE ELEMENT IS904"/>
    <property type="match status" value="1"/>
</dbReference>
<dbReference type="InterPro" id="IPR025948">
    <property type="entry name" value="HTH-like_dom"/>
</dbReference>
<dbReference type="EMBL" id="CYZR01000003">
    <property type="protein sequence ID" value="CUN76567.1"/>
    <property type="molecule type" value="Genomic_DNA"/>
</dbReference>
<dbReference type="Pfam" id="PF01527">
    <property type="entry name" value="HTH_Tnp_1"/>
    <property type="match status" value="1"/>
</dbReference>
<comment type="caution">
    <text evidence="3">The sequence shown here is derived from an EMBL/GenBank/DDBJ whole genome shotgun (WGS) entry which is preliminary data.</text>
</comment>
<protein>
    <submittedName>
        <fullName evidence="3">Transposase</fullName>
    </submittedName>
</protein>
<gene>
    <name evidence="3" type="ORF">ERS852473_01032</name>
</gene>
<accession>A0ABM9UPP2</accession>
<dbReference type="Pfam" id="PF13276">
    <property type="entry name" value="HTH_21"/>
    <property type="match status" value="1"/>
</dbReference>
<evidence type="ECO:0000313" key="3">
    <source>
        <dbReference type="EMBL" id="CUN76567.1"/>
    </source>
</evidence>
<evidence type="ECO:0000313" key="4">
    <source>
        <dbReference type="Proteomes" id="UP000095488"/>
    </source>
</evidence>
<dbReference type="RefSeq" id="WP_055258314.1">
    <property type="nucleotide sequence ID" value="NZ_CABIXL010000003.1"/>
</dbReference>
<keyword evidence="1" id="KW-0175">Coiled coil</keyword>
<dbReference type="SUPFAM" id="SSF46689">
    <property type="entry name" value="Homeodomain-like"/>
    <property type="match status" value="1"/>
</dbReference>
<organism evidence="3 4">
    <name type="scientific">Sarcina ventriculi</name>
    <name type="common">Clostridium ventriculi</name>
    <dbReference type="NCBI Taxonomy" id="1267"/>
    <lineage>
        <taxon>Bacteria</taxon>
        <taxon>Bacillati</taxon>
        <taxon>Bacillota</taxon>
        <taxon>Clostridia</taxon>
        <taxon>Eubacteriales</taxon>
        <taxon>Clostridiaceae</taxon>
        <taxon>Sarcina</taxon>
    </lineage>
</organism>
<feature type="domain" description="HTH-like" evidence="2">
    <location>
        <begin position="138"/>
        <end position="190"/>
    </location>
</feature>